<dbReference type="GO" id="GO:0009247">
    <property type="term" value="P:glycolipid biosynthetic process"/>
    <property type="evidence" value="ECO:0007669"/>
    <property type="project" value="InterPro"/>
</dbReference>
<gene>
    <name evidence="11" type="ORF">SEMRO_1041_G234500.1</name>
</gene>
<dbReference type="GO" id="GO:0001733">
    <property type="term" value="F:galactosylceramide sulfotransferase activity"/>
    <property type="evidence" value="ECO:0007669"/>
    <property type="project" value="InterPro"/>
</dbReference>
<evidence type="ECO:0000313" key="12">
    <source>
        <dbReference type="Proteomes" id="UP001153069"/>
    </source>
</evidence>
<evidence type="ECO:0000256" key="1">
    <source>
        <dbReference type="ARBA" id="ARBA00004323"/>
    </source>
</evidence>
<keyword evidence="4 10" id="KW-0812">Transmembrane</keyword>
<keyword evidence="12" id="KW-1185">Reference proteome</keyword>
<evidence type="ECO:0000256" key="3">
    <source>
        <dbReference type="ARBA" id="ARBA00022679"/>
    </source>
</evidence>
<evidence type="ECO:0000256" key="5">
    <source>
        <dbReference type="ARBA" id="ARBA00022968"/>
    </source>
</evidence>
<dbReference type="OrthoDB" id="514299at2759"/>
<feature type="transmembrane region" description="Helical" evidence="10">
    <location>
        <begin position="27"/>
        <end position="48"/>
    </location>
</feature>
<evidence type="ECO:0000256" key="9">
    <source>
        <dbReference type="ARBA" id="ARBA00023180"/>
    </source>
</evidence>
<dbReference type="Pfam" id="PF06990">
    <property type="entry name" value="Gal-3-0_sulfotr"/>
    <property type="match status" value="1"/>
</dbReference>
<dbReference type="PANTHER" id="PTHR14647">
    <property type="entry name" value="GALACTOSE-3-O-SULFOTRANSFERASE"/>
    <property type="match status" value="1"/>
</dbReference>
<comment type="caution">
    <text evidence="11">The sequence shown here is derived from an EMBL/GenBank/DDBJ whole genome shotgun (WGS) entry which is preliminary data.</text>
</comment>
<name>A0A9N8EFC0_9STRA</name>
<dbReference type="AlphaFoldDB" id="A0A9N8EFC0"/>
<comment type="similarity">
    <text evidence="2">Belongs to the galactose-3-O-sulfotransferase family.</text>
</comment>
<protein>
    <submittedName>
        <fullName evidence="11">Galactose-3-O-sulfotransferase 2</fullName>
    </submittedName>
</protein>
<dbReference type="EMBL" id="CAICTM010001039">
    <property type="protein sequence ID" value="CAB9519723.1"/>
    <property type="molecule type" value="Genomic_DNA"/>
</dbReference>
<reference evidence="11" key="1">
    <citation type="submission" date="2020-06" db="EMBL/GenBank/DDBJ databases">
        <authorList>
            <consortium name="Plant Systems Biology data submission"/>
        </authorList>
    </citation>
    <scope>NUCLEOTIDE SEQUENCE</scope>
    <source>
        <strain evidence="11">D6</strain>
    </source>
</reference>
<evidence type="ECO:0000313" key="11">
    <source>
        <dbReference type="EMBL" id="CAB9519723.1"/>
    </source>
</evidence>
<dbReference type="Proteomes" id="UP001153069">
    <property type="component" value="Unassembled WGS sequence"/>
</dbReference>
<keyword evidence="3" id="KW-0808">Transferase</keyword>
<evidence type="ECO:0000256" key="10">
    <source>
        <dbReference type="SAM" id="Phobius"/>
    </source>
</evidence>
<comment type="subcellular location">
    <subcellularLocation>
        <location evidence="1">Golgi apparatus membrane</location>
        <topology evidence="1">Single-pass type II membrane protein</topology>
    </subcellularLocation>
</comment>
<proteinExistence type="inferred from homology"/>
<dbReference type="GO" id="GO:0000139">
    <property type="term" value="C:Golgi membrane"/>
    <property type="evidence" value="ECO:0007669"/>
    <property type="project" value="UniProtKB-SubCell"/>
</dbReference>
<dbReference type="PANTHER" id="PTHR14647:SF87">
    <property type="entry name" value="PUTATIVE-RELATED"/>
    <property type="match status" value="1"/>
</dbReference>
<evidence type="ECO:0000256" key="2">
    <source>
        <dbReference type="ARBA" id="ARBA00008124"/>
    </source>
</evidence>
<sequence>MKRTEQHGNHSWIVTNFVSSRPWQPRLYQVVLLIFGALFAAANVLFLLNNKKDPSAKTFIASNQVHNSQRYPFVPADLIIQCGLAEHVNLETLPEKPLTKSLGFVKPHKVGGSTVANIVNRIVWGRNMTKMIPSGYINLGFPAPFPGDYKQMKQFNNNNNNETTGIYRFDAVSNHAVFNADAFRTYLKEPMLSFTILRDPLERAISAFNYIPPYSYGNYSWQHFIRTYKNITHIKTRDDAKHVNPMAHALGWYHSRPPILISGNNSNTPMKGMMWTTAFDHNESAIREFIQKVDIEMDLVMILDHLTESLLLLRDELLPEELEVTELLWSNFKMLYDHFRDRLLARWEAKVEQAPEETIQLKNGLNCLYELSRNFSPPRAIDSQSPFR</sequence>
<evidence type="ECO:0000256" key="8">
    <source>
        <dbReference type="ARBA" id="ARBA00023136"/>
    </source>
</evidence>
<evidence type="ECO:0000256" key="6">
    <source>
        <dbReference type="ARBA" id="ARBA00022989"/>
    </source>
</evidence>
<dbReference type="InterPro" id="IPR027417">
    <property type="entry name" value="P-loop_NTPase"/>
</dbReference>
<evidence type="ECO:0000256" key="7">
    <source>
        <dbReference type="ARBA" id="ARBA00023034"/>
    </source>
</evidence>
<keyword evidence="8 10" id="KW-0472">Membrane</keyword>
<keyword evidence="9" id="KW-0325">Glycoprotein</keyword>
<keyword evidence="5" id="KW-0735">Signal-anchor</keyword>
<dbReference type="Gene3D" id="3.40.50.300">
    <property type="entry name" value="P-loop containing nucleotide triphosphate hydrolases"/>
    <property type="match status" value="1"/>
</dbReference>
<organism evidence="11 12">
    <name type="scientific">Seminavis robusta</name>
    <dbReference type="NCBI Taxonomy" id="568900"/>
    <lineage>
        <taxon>Eukaryota</taxon>
        <taxon>Sar</taxon>
        <taxon>Stramenopiles</taxon>
        <taxon>Ochrophyta</taxon>
        <taxon>Bacillariophyta</taxon>
        <taxon>Bacillariophyceae</taxon>
        <taxon>Bacillariophycidae</taxon>
        <taxon>Naviculales</taxon>
        <taxon>Naviculaceae</taxon>
        <taxon>Seminavis</taxon>
    </lineage>
</organism>
<dbReference type="InterPro" id="IPR009729">
    <property type="entry name" value="Gal-3-0_sulfotransfrase"/>
</dbReference>
<keyword evidence="6 10" id="KW-1133">Transmembrane helix</keyword>
<keyword evidence="7" id="KW-0333">Golgi apparatus</keyword>
<evidence type="ECO:0000256" key="4">
    <source>
        <dbReference type="ARBA" id="ARBA00022692"/>
    </source>
</evidence>
<accession>A0A9N8EFC0</accession>